<dbReference type="Proteomes" id="UP000245626">
    <property type="component" value="Unassembled WGS sequence"/>
</dbReference>
<reference evidence="1 2" key="1">
    <citation type="journal article" date="2018" name="Mol. Biol. Evol.">
        <title>Broad Genomic Sampling Reveals a Smut Pathogenic Ancestry of the Fungal Clade Ustilaginomycotina.</title>
        <authorList>
            <person name="Kijpornyongpan T."/>
            <person name="Mondo S.J."/>
            <person name="Barry K."/>
            <person name="Sandor L."/>
            <person name="Lee J."/>
            <person name="Lipzen A."/>
            <person name="Pangilinan J."/>
            <person name="LaButti K."/>
            <person name="Hainaut M."/>
            <person name="Henrissat B."/>
            <person name="Grigoriev I.V."/>
            <person name="Spatafora J.W."/>
            <person name="Aime M.C."/>
        </authorList>
    </citation>
    <scope>NUCLEOTIDE SEQUENCE [LARGE SCALE GENOMIC DNA]</scope>
    <source>
        <strain evidence="1 2">SA 807</strain>
    </source>
</reference>
<dbReference type="EMBL" id="KZ820085">
    <property type="protein sequence ID" value="PWN49181.1"/>
    <property type="molecule type" value="Genomic_DNA"/>
</dbReference>
<organism evidence="1 2">
    <name type="scientific">Violaceomyces palustris</name>
    <dbReference type="NCBI Taxonomy" id="1673888"/>
    <lineage>
        <taxon>Eukaryota</taxon>
        <taxon>Fungi</taxon>
        <taxon>Dikarya</taxon>
        <taxon>Basidiomycota</taxon>
        <taxon>Ustilaginomycotina</taxon>
        <taxon>Ustilaginomycetes</taxon>
        <taxon>Violaceomycetales</taxon>
        <taxon>Violaceomycetaceae</taxon>
        <taxon>Violaceomyces</taxon>
    </lineage>
</organism>
<evidence type="ECO:0000313" key="2">
    <source>
        <dbReference type="Proteomes" id="UP000245626"/>
    </source>
</evidence>
<proteinExistence type="predicted"/>
<gene>
    <name evidence="1" type="ORF">IE53DRAFT_388619</name>
</gene>
<sequence length="74" mass="8943">MHYDKSVRQDAGEREKVRERTLQLDRHQVTEERRGRLVVKTSKSSSGMLERKQVEWERVPEQRKGQGMWGWRGY</sequence>
<keyword evidence="2" id="KW-1185">Reference proteome</keyword>
<accession>A0ACD0NTP9</accession>
<evidence type="ECO:0000313" key="1">
    <source>
        <dbReference type="EMBL" id="PWN49181.1"/>
    </source>
</evidence>
<protein>
    <submittedName>
        <fullName evidence="1">Uncharacterized protein</fullName>
    </submittedName>
</protein>
<name>A0ACD0NTP9_9BASI</name>